<name>A0A8J3DHT7_9BACT</name>
<reference evidence="2" key="2">
    <citation type="submission" date="2020-09" db="EMBL/GenBank/DDBJ databases">
        <authorList>
            <person name="Sun Q."/>
            <person name="Kim S."/>
        </authorList>
    </citation>
    <scope>NUCLEOTIDE SEQUENCE</scope>
    <source>
        <strain evidence="2">KCTC 12870</strain>
    </source>
</reference>
<dbReference type="EMBL" id="BMXG01000012">
    <property type="protein sequence ID" value="GHC03983.1"/>
    <property type="molecule type" value="Genomic_DNA"/>
</dbReference>
<organism evidence="2 3">
    <name type="scientific">Cerasicoccus arenae</name>
    <dbReference type="NCBI Taxonomy" id="424488"/>
    <lineage>
        <taxon>Bacteria</taxon>
        <taxon>Pseudomonadati</taxon>
        <taxon>Verrucomicrobiota</taxon>
        <taxon>Opitutia</taxon>
        <taxon>Puniceicoccales</taxon>
        <taxon>Cerasicoccaceae</taxon>
        <taxon>Cerasicoccus</taxon>
    </lineage>
</organism>
<keyword evidence="1" id="KW-1133">Transmembrane helix</keyword>
<keyword evidence="1" id="KW-0472">Membrane</keyword>
<comment type="caution">
    <text evidence="2">The sequence shown here is derived from an EMBL/GenBank/DDBJ whole genome shotgun (WGS) entry which is preliminary data.</text>
</comment>
<reference evidence="2" key="1">
    <citation type="journal article" date="2014" name="Int. J. Syst. Evol. Microbiol.">
        <title>Complete genome sequence of Corynebacterium casei LMG S-19264T (=DSM 44701T), isolated from a smear-ripened cheese.</title>
        <authorList>
            <consortium name="US DOE Joint Genome Institute (JGI-PGF)"/>
            <person name="Walter F."/>
            <person name="Albersmeier A."/>
            <person name="Kalinowski J."/>
            <person name="Ruckert C."/>
        </authorList>
    </citation>
    <scope>NUCLEOTIDE SEQUENCE</scope>
    <source>
        <strain evidence="2">KCTC 12870</strain>
    </source>
</reference>
<dbReference type="RefSeq" id="WP_189514815.1">
    <property type="nucleotide sequence ID" value="NZ_BMXG01000012.1"/>
</dbReference>
<feature type="transmembrane region" description="Helical" evidence="1">
    <location>
        <begin position="93"/>
        <end position="112"/>
    </location>
</feature>
<evidence type="ECO:0000313" key="3">
    <source>
        <dbReference type="Proteomes" id="UP000642829"/>
    </source>
</evidence>
<sequence>MKDSDAELLTRYFDGECPPTEKAAAEHLLREDPDAAEWLAKMAEQQQQWRELPSVLSEDDITSDWQSLQARLFTAEPETEQPKVINWMAWSRYWTWGAAAAVFALASVIFLFPRSEPSLPRSPYNAVDLVETDLEGATPIVYVDKLSGWSVVWVDESPAG</sequence>
<proteinExistence type="predicted"/>
<evidence type="ECO:0000313" key="2">
    <source>
        <dbReference type="EMBL" id="GHC03983.1"/>
    </source>
</evidence>
<dbReference type="AlphaFoldDB" id="A0A8J3DHT7"/>
<accession>A0A8J3DHT7</accession>
<protein>
    <submittedName>
        <fullName evidence="2">Uncharacterized protein</fullName>
    </submittedName>
</protein>
<keyword evidence="1" id="KW-0812">Transmembrane</keyword>
<keyword evidence="3" id="KW-1185">Reference proteome</keyword>
<dbReference type="Proteomes" id="UP000642829">
    <property type="component" value="Unassembled WGS sequence"/>
</dbReference>
<gene>
    <name evidence="2" type="ORF">GCM10007047_20760</name>
</gene>
<evidence type="ECO:0000256" key="1">
    <source>
        <dbReference type="SAM" id="Phobius"/>
    </source>
</evidence>